<dbReference type="InterPro" id="IPR039913">
    <property type="entry name" value="RPAP1/Rba50"/>
</dbReference>
<evidence type="ECO:0000256" key="2">
    <source>
        <dbReference type="ARBA" id="ARBA00009953"/>
    </source>
</evidence>
<dbReference type="PANTHER" id="PTHR21483:SF18">
    <property type="entry name" value="RNA POLYMERASE II-ASSOCIATED PROTEIN 1"/>
    <property type="match status" value="1"/>
</dbReference>
<evidence type="ECO:0000313" key="9">
    <source>
        <dbReference type="Proteomes" id="UP000504615"/>
    </source>
</evidence>
<dbReference type="InterPro" id="IPR013930">
    <property type="entry name" value="RPAP1_N"/>
</dbReference>
<dbReference type="Pfam" id="PF08620">
    <property type="entry name" value="RPAP1_C"/>
    <property type="match status" value="1"/>
</dbReference>
<protein>
    <submittedName>
        <fullName evidence="10">RNA polymerase II-associated protein 1-like</fullName>
    </submittedName>
</protein>
<evidence type="ECO:0000313" key="10">
    <source>
        <dbReference type="RefSeq" id="XP_011643526.2"/>
    </source>
</evidence>
<evidence type="ECO:0000256" key="4">
    <source>
        <dbReference type="ARBA" id="ARBA00023242"/>
    </source>
</evidence>
<keyword evidence="9" id="KW-1185">Reference proteome</keyword>
<dbReference type="SUPFAM" id="SSF48371">
    <property type="entry name" value="ARM repeat"/>
    <property type="match status" value="1"/>
</dbReference>
<evidence type="ECO:0000256" key="1">
    <source>
        <dbReference type="ARBA" id="ARBA00004123"/>
    </source>
</evidence>
<proteinExistence type="inferred from homology"/>
<evidence type="ECO:0000259" key="6">
    <source>
        <dbReference type="Pfam" id="PF08620"/>
    </source>
</evidence>
<dbReference type="PANTHER" id="PTHR21483">
    <property type="entry name" value="RNA POLYMERASE II-ASSOCIATED PROTEIN 1"/>
    <property type="match status" value="1"/>
</dbReference>
<organism evidence="9 10">
    <name type="scientific">Pogonomyrmex barbatus</name>
    <name type="common">red harvester ant</name>
    <dbReference type="NCBI Taxonomy" id="144034"/>
    <lineage>
        <taxon>Eukaryota</taxon>
        <taxon>Metazoa</taxon>
        <taxon>Ecdysozoa</taxon>
        <taxon>Arthropoda</taxon>
        <taxon>Hexapoda</taxon>
        <taxon>Insecta</taxon>
        <taxon>Pterygota</taxon>
        <taxon>Neoptera</taxon>
        <taxon>Endopterygota</taxon>
        <taxon>Hymenoptera</taxon>
        <taxon>Apocrita</taxon>
        <taxon>Aculeata</taxon>
        <taxon>Formicoidea</taxon>
        <taxon>Formicidae</taxon>
        <taxon>Myrmicinae</taxon>
        <taxon>Pogonomyrmex</taxon>
    </lineage>
</organism>
<feature type="domain" description="RPAP1 C-terminal" evidence="6">
    <location>
        <begin position="379"/>
        <end position="445"/>
    </location>
</feature>
<feature type="domain" description="RPAP1/MINIYO-like TPR repeats" evidence="8">
    <location>
        <begin position="1000"/>
        <end position="1147"/>
    </location>
</feature>
<comment type="subcellular location">
    <subcellularLocation>
        <location evidence="1">Nucleus</location>
    </subcellularLocation>
</comment>
<dbReference type="AlphaFoldDB" id="A0A6I9WNT3"/>
<evidence type="ECO:0000256" key="5">
    <source>
        <dbReference type="SAM" id="MobiDB-lite"/>
    </source>
</evidence>
<keyword evidence="3" id="KW-0804">Transcription</keyword>
<dbReference type="GO" id="GO:0006366">
    <property type="term" value="P:transcription by RNA polymerase II"/>
    <property type="evidence" value="ECO:0007669"/>
    <property type="project" value="InterPro"/>
</dbReference>
<evidence type="ECO:0000256" key="3">
    <source>
        <dbReference type="ARBA" id="ARBA00023163"/>
    </source>
</evidence>
<dbReference type="GeneID" id="105431190"/>
<dbReference type="OrthoDB" id="348201at2759"/>
<dbReference type="Pfam" id="PF08621">
    <property type="entry name" value="RPAP1_N"/>
    <property type="match status" value="1"/>
</dbReference>
<evidence type="ECO:0000259" key="8">
    <source>
        <dbReference type="Pfam" id="PF25766"/>
    </source>
</evidence>
<feature type="domain" description="RPAP1 N-terminal" evidence="7">
    <location>
        <begin position="200"/>
        <end position="241"/>
    </location>
</feature>
<dbReference type="KEGG" id="pbar:105431190"/>
<gene>
    <name evidence="10" type="primary">LOC105431190</name>
</gene>
<name>A0A6I9WNT3_9HYME</name>
<dbReference type="InterPro" id="IPR013929">
    <property type="entry name" value="RPAP1_C"/>
</dbReference>
<dbReference type="RefSeq" id="XP_011643526.2">
    <property type="nucleotide sequence ID" value="XM_011645224.2"/>
</dbReference>
<dbReference type="Proteomes" id="UP000504615">
    <property type="component" value="Unplaced"/>
</dbReference>
<dbReference type="InterPro" id="IPR016024">
    <property type="entry name" value="ARM-type_fold"/>
</dbReference>
<dbReference type="InterPro" id="IPR057989">
    <property type="entry name" value="TPR_RPAP1/MINIYO-like"/>
</dbReference>
<keyword evidence="4" id="KW-0539">Nucleus</keyword>
<evidence type="ECO:0000259" key="7">
    <source>
        <dbReference type="Pfam" id="PF08621"/>
    </source>
</evidence>
<feature type="region of interest" description="Disordered" evidence="5">
    <location>
        <begin position="45"/>
        <end position="64"/>
    </location>
</feature>
<comment type="similarity">
    <text evidence="2">Belongs to the RPAP1 family.</text>
</comment>
<dbReference type="Pfam" id="PF25766">
    <property type="entry name" value="TPR_RPAP1"/>
    <property type="match status" value="1"/>
</dbReference>
<reference evidence="10" key="1">
    <citation type="submission" date="2025-08" db="UniProtKB">
        <authorList>
            <consortium name="RefSeq"/>
        </authorList>
    </citation>
    <scope>IDENTIFICATION</scope>
</reference>
<accession>A0A6I9WNT3</accession>
<feature type="compositionally biased region" description="Polar residues" evidence="5">
    <location>
        <begin position="49"/>
        <end position="61"/>
    </location>
</feature>
<sequence length="1209" mass="137406">MTDKVMKRPEADEDEEELLRQQEEFLKARQSPSVKIINLRGSTDVPCKVSSTSKTRSQFSKKQSRKRDAISISQGCGEVINPAIKDKIQETIQGKLEDMVQNLPTAPSNIILGNIMERKFDIKKYEFNCAPIAAELKCPKLFESDDMEHLEKKTNKQSLFWQKISKLKSAKDDLVKIQKDEPSYSKEKEANITEDCLAIEIHKENLEKLAQMSEVEILEEKKKLEEILDPKIIQFLKNKNKFGKRPIEQDKKQCNISMNNEKVIDTGAFSDKRIKLLSSDDSEMDCENVIASILATKKKTTDTCLRSHDKKVKFADNVDTKMDCEDNVLNIPQLSKEIFEESKQKGWLHMNTPEPEKLEWMEDLPENKEDESVPNKEYNARFDFKGLLLPYKDESLTVDKGLYHHGEEPERPGYSLQELLQLSRSSTQQQRCTALITLANIMEKTRSGCYDKVLQPAPLIALSQKNILLLLRFSLDDSSVAVVTATLQALRAFLVSEADELCLDRLHGYDKYTEPTLTPQLDEKDTNGLKDHELAQLDAVATLLRSDILLRIKYILSEMHPPPVGVTCALEILIRLARHSHITALNISSSPYLLDTIIKNFIPLSTDYLSYLKGTTDLVNTAYGIPVVQAIKLCRVLVTYGKKPVAQKLSNFKIIQTILTYIESETGNDDINFNIESLRLWQMLLHYEVELDSVTAAILTIKSQFQRLLDNHNIQNMPSELACEHAAAWIAIASHEKMLKQDISTLLLKWSTQFSSISNAKWGVMKLITKCLSAVNDMSTFKTMWLANQQIFSTLRFNSNLLSDCNSAIDREPSCLPNLNVLMENGKVQPIVSVDSCIPFLATVLNTFYNNFCVSEIRTIFEHSFFRKYLHDLETTEWNLERSWYSRTELYLLTAVVKAASLLGDTINNQTAQIVWRITIKLISTLPADATDHVRNLLQIALSSEKVNLEIITNELTKINLASTVDQIQIGLQFACLLYERYITPNGDWDQAAMPKDWLFLPLVHIYTKCKNDVKLQPEDKNSILTVLSLALILPDLMDRLSPTLRFSRLILVYLCDTAYLNNDVSVLLLNIFSNLLKTYYGRLNFRIELPGLSSFTDLFTALCEHFCSSSYGDDGFAMMLLVPMTQRHDPHYRKLLWSEHAGTLRLEASDREVCVSDEKISLSVGGGGYIAHGKVHHEASPRNNQANLVFCSLCDCGTSFGDISKVFE</sequence>